<dbReference type="PANTHER" id="PTHR47951:SF3">
    <property type="entry name" value="CYTOCHROME P450, FAMILY 706, SUBFAMILY A, POLYPEPTIDE 4"/>
    <property type="match status" value="1"/>
</dbReference>
<reference evidence="2 3" key="1">
    <citation type="submission" date="2020-10" db="EMBL/GenBank/DDBJ databases">
        <title>The Coptis chinensis genome and diversification of protoberbering-type alkaloids.</title>
        <authorList>
            <person name="Wang B."/>
            <person name="Shu S."/>
            <person name="Song C."/>
            <person name="Liu Y."/>
        </authorList>
    </citation>
    <scope>NUCLEOTIDE SEQUENCE [LARGE SCALE GENOMIC DNA]</scope>
    <source>
        <strain evidence="2">HL-2020</strain>
        <tissue evidence="2">Leaf</tissue>
    </source>
</reference>
<feature type="signal peptide" evidence="1">
    <location>
        <begin position="1"/>
        <end position="20"/>
    </location>
</feature>
<comment type="caution">
    <text evidence="2">The sequence shown here is derived from an EMBL/GenBank/DDBJ whole genome shotgun (WGS) entry which is preliminary data.</text>
</comment>
<dbReference type="GO" id="GO:0016705">
    <property type="term" value="F:oxidoreductase activity, acting on paired donors, with incorporation or reduction of molecular oxygen"/>
    <property type="evidence" value="ECO:0007669"/>
    <property type="project" value="InterPro"/>
</dbReference>
<dbReference type="GO" id="GO:0044550">
    <property type="term" value="P:secondary metabolite biosynthetic process"/>
    <property type="evidence" value="ECO:0007669"/>
    <property type="project" value="UniProtKB-ARBA"/>
</dbReference>
<dbReference type="GO" id="GO:0004497">
    <property type="term" value="F:monooxygenase activity"/>
    <property type="evidence" value="ECO:0007669"/>
    <property type="project" value="InterPro"/>
</dbReference>
<name>A0A835M039_9MAGN</name>
<gene>
    <name evidence="2" type="ORF">IFM89_014025</name>
</gene>
<feature type="chain" id="PRO_5033012249" description="Cytochrome P450" evidence="1">
    <location>
        <begin position="21"/>
        <end position="342"/>
    </location>
</feature>
<organism evidence="2 3">
    <name type="scientific">Coptis chinensis</name>
    <dbReference type="NCBI Taxonomy" id="261450"/>
    <lineage>
        <taxon>Eukaryota</taxon>
        <taxon>Viridiplantae</taxon>
        <taxon>Streptophyta</taxon>
        <taxon>Embryophyta</taxon>
        <taxon>Tracheophyta</taxon>
        <taxon>Spermatophyta</taxon>
        <taxon>Magnoliopsida</taxon>
        <taxon>Ranunculales</taxon>
        <taxon>Ranunculaceae</taxon>
        <taxon>Coptidoideae</taxon>
        <taxon>Coptis</taxon>
    </lineage>
</organism>
<sequence length="342" mass="38812">MAILFVVITLFIWMTKYSAAAMKCQLPPGPRGLPLVGNLPFLDPELHNYFAKLTTIYGPIFKLKLGSKLCVVIGSASTAKEVLKDKDTIFANRNTPSSVVTLTYGASDLVWSAYGSHWRTLRLICAQEIFCKKNLDSLNILLRRREIHRMVNFFYSRIDTPINIAEQMHLTSLNVILSMLWGGTLKTVEMSCTGLEFQKATREAVELMWETNMTDFFPILSRFDIQGVVRRMRRVFLWYDCILESIINHRIKFNQAEGINKGSDFLDILLQHMDDGHSKTPITIINVKALLQLQFGVLVPSFPYLLEVAPINGNKLGASWPDTQKSYQISIASSTERRVEIG</sequence>
<evidence type="ECO:0008006" key="4">
    <source>
        <dbReference type="Google" id="ProtNLM"/>
    </source>
</evidence>
<dbReference type="GO" id="GO:0005506">
    <property type="term" value="F:iron ion binding"/>
    <property type="evidence" value="ECO:0007669"/>
    <property type="project" value="InterPro"/>
</dbReference>
<keyword evidence="3" id="KW-1185">Reference proteome</keyword>
<dbReference type="PANTHER" id="PTHR47951">
    <property type="entry name" value="OS08G0547900 PROTEIN"/>
    <property type="match status" value="1"/>
</dbReference>
<dbReference type="Pfam" id="PF00067">
    <property type="entry name" value="p450"/>
    <property type="match status" value="1"/>
</dbReference>
<dbReference type="Gene3D" id="1.10.630.10">
    <property type="entry name" value="Cytochrome P450"/>
    <property type="match status" value="1"/>
</dbReference>
<dbReference type="PRINTS" id="PR00463">
    <property type="entry name" value="EP450I"/>
</dbReference>
<accession>A0A835M039</accession>
<dbReference type="InterPro" id="IPR002401">
    <property type="entry name" value="Cyt_P450_E_grp-I"/>
</dbReference>
<dbReference type="Proteomes" id="UP000631114">
    <property type="component" value="Unassembled WGS sequence"/>
</dbReference>
<dbReference type="InterPro" id="IPR036396">
    <property type="entry name" value="Cyt_P450_sf"/>
</dbReference>
<evidence type="ECO:0000313" key="2">
    <source>
        <dbReference type="EMBL" id="KAF9613960.1"/>
    </source>
</evidence>
<dbReference type="EMBL" id="JADFTS010000003">
    <property type="protein sequence ID" value="KAF9613960.1"/>
    <property type="molecule type" value="Genomic_DNA"/>
</dbReference>
<dbReference type="OrthoDB" id="2789670at2759"/>
<keyword evidence="1" id="KW-0732">Signal</keyword>
<evidence type="ECO:0000256" key="1">
    <source>
        <dbReference type="SAM" id="SignalP"/>
    </source>
</evidence>
<dbReference type="SUPFAM" id="SSF48264">
    <property type="entry name" value="Cytochrome P450"/>
    <property type="match status" value="1"/>
</dbReference>
<dbReference type="GO" id="GO:0020037">
    <property type="term" value="F:heme binding"/>
    <property type="evidence" value="ECO:0007669"/>
    <property type="project" value="InterPro"/>
</dbReference>
<protein>
    <recommendedName>
        <fullName evidence="4">Cytochrome P450</fullName>
    </recommendedName>
</protein>
<dbReference type="InterPro" id="IPR001128">
    <property type="entry name" value="Cyt_P450"/>
</dbReference>
<proteinExistence type="predicted"/>
<dbReference type="AlphaFoldDB" id="A0A835M039"/>
<evidence type="ECO:0000313" key="3">
    <source>
        <dbReference type="Proteomes" id="UP000631114"/>
    </source>
</evidence>